<keyword evidence="1" id="KW-0175">Coiled coil</keyword>
<keyword evidence="3" id="KW-1185">Reference proteome</keyword>
<dbReference type="EMBL" id="FNQY01000010">
    <property type="protein sequence ID" value="SEA18387.1"/>
    <property type="molecule type" value="Genomic_DNA"/>
</dbReference>
<dbReference type="AlphaFoldDB" id="A0A1H3Z3Y3"/>
<feature type="coiled-coil region" evidence="1">
    <location>
        <begin position="248"/>
        <end position="282"/>
    </location>
</feature>
<evidence type="ECO:0000313" key="3">
    <source>
        <dbReference type="Proteomes" id="UP000199041"/>
    </source>
</evidence>
<evidence type="ECO:0000256" key="1">
    <source>
        <dbReference type="SAM" id="Coils"/>
    </source>
</evidence>
<sequence>MEQTQAIEPVQQAPVQQPQPPAQLITMQLTEQQAAWAGLPLQKNALTEALQRQELTAQGLLQQAEAAGDKWADIDTNLAAYRKLHIEMVEGRKPFTGMIQDRIIAPLMAFEKRVDPKSNEKYNELFNKSVDIRRKENLAAAVTNAKNTEKSNFTAHFTNEHVRIVGLYKATVMREATNIYSSYLKGGIKDPALQELKQKLAEVPQPAMTAFIPQRLTHEEMQELYKQIAPINWLEIFSGLMVEVDNLFANYASDLANAEAAIKAQEDALQLATQAADKKIQEEQAINTLVINAVTPTIEGPKIKKNLKVTVRTDWVWMKAVMAAFMVNFDDLSKWISVKEPANLKVGQMADYLGKLATETGLTFNGLELEEVCK</sequence>
<dbReference type="RefSeq" id="WP_091397374.1">
    <property type="nucleotide sequence ID" value="NZ_FNQY01000010.1"/>
</dbReference>
<gene>
    <name evidence="2" type="ORF">SAMN05192529_1103</name>
</gene>
<name>A0A1H3Z3Y3_9BACT</name>
<evidence type="ECO:0000313" key="2">
    <source>
        <dbReference type="EMBL" id="SEA18387.1"/>
    </source>
</evidence>
<dbReference type="Proteomes" id="UP000199041">
    <property type="component" value="Unassembled WGS sequence"/>
</dbReference>
<dbReference type="STRING" id="551991.SAMN05192529_1103"/>
<reference evidence="2 3" key="1">
    <citation type="submission" date="2016-10" db="EMBL/GenBank/DDBJ databases">
        <authorList>
            <person name="de Groot N.N."/>
        </authorList>
    </citation>
    <scope>NUCLEOTIDE SEQUENCE [LARGE SCALE GENOMIC DNA]</scope>
    <source>
        <strain evidence="2 3">Vu-144</strain>
    </source>
</reference>
<organism evidence="2 3">
    <name type="scientific">Arachidicoccus rhizosphaerae</name>
    <dbReference type="NCBI Taxonomy" id="551991"/>
    <lineage>
        <taxon>Bacteria</taxon>
        <taxon>Pseudomonadati</taxon>
        <taxon>Bacteroidota</taxon>
        <taxon>Chitinophagia</taxon>
        <taxon>Chitinophagales</taxon>
        <taxon>Chitinophagaceae</taxon>
        <taxon>Arachidicoccus</taxon>
    </lineage>
</organism>
<proteinExistence type="predicted"/>
<protein>
    <submittedName>
        <fullName evidence="2">Uncharacterized protein</fullName>
    </submittedName>
</protein>
<accession>A0A1H3Z3Y3</accession>